<evidence type="ECO:0000256" key="1">
    <source>
        <dbReference type="SAM" id="MobiDB-lite"/>
    </source>
</evidence>
<accession>A0ABV3GHA8</accession>
<sequence length="209" mass="23110">MNDHYADPLREAAAQGVERTVQMTSVAAAAGQVLTQIKAQRLREQTEQDRQATAALRSRQQVAYQAARLQWAPASDPRWLRAADFVGTSRAWGAAVPYAPSDPAAERARLRCEQRLRELHPYGMSRYDRLRAEGVEPVEAMRKAAPFFARVPNPRTGHPAPARKELSTAVTLGTQDFPVPIKDAIRTTDAPQAAQAARPTQRPARNLKP</sequence>
<dbReference type="Proteomes" id="UP001551675">
    <property type="component" value="Unassembled WGS sequence"/>
</dbReference>
<comment type="caution">
    <text evidence="2">The sequence shown here is derived from an EMBL/GenBank/DDBJ whole genome shotgun (WGS) entry which is preliminary data.</text>
</comment>
<feature type="compositionally biased region" description="Low complexity" evidence="1">
    <location>
        <begin position="187"/>
        <end position="209"/>
    </location>
</feature>
<keyword evidence="3" id="KW-1185">Reference proteome</keyword>
<gene>
    <name evidence="2" type="ORF">AB0I59_20540</name>
</gene>
<evidence type="ECO:0000313" key="2">
    <source>
        <dbReference type="EMBL" id="MEV0971025.1"/>
    </source>
</evidence>
<protein>
    <submittedName>
        <fullName evidence="2">Uncharacterized protein</fullName>
    </submittedName>
</protein>
<evidence type="ECO:0000313" key="3">
    <source>
        <dbReference type="Proteomes" id="UP001551675"/>
    </source>
</evidence>
<dbReference type="EMBL" id="JBFALK010000011">
    <property type="protein sequence ID" value="MEV0971025.1"/>
    <property type="molecule type" value="Genomic_DNA"/>
</dbReference>
<name>A0ABV3GHA8_MICGL</name>
<feature type="region of interest" description="Disordered" evidence="1">
    <location>
        <begin position="185"/>
        <end position="209"/>
    </location>
</feature>
<reference evidence="2 3" key="1">
    <citation type="submission" date="2024-06" db="EMBL/GenBank/DDBJ databases">
        <title>The Natural Products Discovery Center: Release of the First 8490 Sequenced Strains for Exploring Actinobacteria Biosynthetic Diversity.</title>
        <authorList>
            <person name="Kalkreuter E."/>
            <person name="Kautsar S.A."/>
            <person name="Yang D."/>
            <person name="Bader C.D."/>
            <person name="Teijaro C.N."/>
            <person name="Fluegel L."/>
            <person name="Davis C.M."/>
            <person name="Simpson J.R."/>
            <person name="Lauterbach L."/>
            <person name="Steele A.D."/>
            <person name="Gui C."/>
            <person name="Meng S."/>
            <person name="Li G."/>
            <person name="Viehrig K."/>
            <person name="Ye F."/>
            <person name="Su P."/>
            <person name="Kiefer A.F."/>
            <person name="Nichols A."/>
            <person name="Cepeda A.J."/>
            <person name="Yan W."/>
            <person name="Fan B."/>
            <person name="Jiang Y."/>
            <person name="Adhikari A."/>
            <person name="Zheng C.-J."/>
            <person name="Schuster L."/>
            <person name="Cowan T.M."/>
            <person name="Smanski M.J."/>
            <person name="Chevrette M.G."/>
            <person name="De Carvalho L.P.S."/>
            <person name="Shen B."/>
        </authorList>
    </citation>
    <scope>NUCLEOTIDE SEQUENCE [LARGE SCALE GENOMIC DNA]</scope>
    <source>
        <strain evidence="2 3">NPDC050100</strain>
    </source>
</reference>
<organism evidence="2 3">
    <name type="scientific">Microtetraspora glauca</name>
    <dbReference type="NCBI Taxonomy" id="1996"/>
    <lineage>
        <taxon>Bacteria</taxon>
        <taxon>Bacillati</taxon>
        <taxon>Actinomycetota</taxon>
        <taxon>Actinomycetes</taxon>
        <taxon>Streptosporangiales</taxon>
        <taxon>Streptosporangiaceae</taxon>
        <taxon>Microtetraspora</taxon>
    </lineage>
</organism>
<dbReference type="RefSeq" id="WP_358134939.1">
    <property type="nucleotide sequence ID" value="NZ_JBFALK010000011.1"/>
</dbReference>
<proteinExistence type="predicted"/>